<dbReference type="EMBL" id="VBAN01000143">
    <property type="protein sequence ID" value="TMI82802.1"/>
    <property type="molecule type" value="Genomic_DNA"/>
</dbReference>
<protein>
    <recommendedName>
        <fullName evidence="3">Ava_C0101 and related proteins</fullName>
    </recommendedName>
</protein>
<evidence type="ECO:0000313" key="2">
    <source>
        <dbReference type="Proteomes" id="UP000318093"/>
    </source>
</evidence>
<comment type="caution">
    <text evidence="1">The sequence shown here is derived from an EMBL/GenBank/DDBJ whole genome shotgun (WGS) entry which is preliminary data.</text>
</comment>
<gene>
    <name evidence="1" type="ORF">E6H03_04910</name>
</gene>
<reference evidence="1 2" key="1">
    <citation type="journal article" date="2019" name="Nat. Microbiol.">
        <title>Mediterranean grassland soil C-N compound turnover is dependent on rainfall and depth, and is mediated by genomically divergent microorganisms.</title>
        <authorList>
            <person name="Diamond S."/>
            <person name="Andeer P.F."/>
            <person name="Li Z."/>
            <person name="Crits-Christoph A."/>
            <person name="Burstein D."/>
            <person name="Anantharaman K."/>
            <person name="Lane K.R."/>
            <person name="Thomas B.C."/>
            <person name="Pan C."/>
            <person name="Northen T.R."/>
            <person name="Banfield J.F."/>
        </authorList>
    </citation>
    <scope>NUCLEOTIDE SEQUENCE [LARGE SCALE GENOMIC DNA]</scope>
    <source>
        <strain evidence="1">NP_6</strain>
    </source>
</reference>
<organism evidence="1 2">
    <name type="scientific">Candidatus Segetimicrobium genomatis</name>
    <dbReference type="NCBI Taxonomy" id="2569760"/>
    <lineage>
        <taxon>Bacteria</taxon>
        <taxon>Bacillati</taxon>
        <taxon>Candidatus Sysuimicrobiota</taxon>
        <taxon>Candidatus Sysuimicrobiia</taxon>
        <taxon>Candidatus Sysuimicrobiales</taxon>
        <taxon>Candidatus Segetimicrobiaceae</taxon>
        <taxon>Candidatus Segetimicrobium</taxon>
    </lineage>
</organism>
<dbReference type="Proteomes" id="UP000318093">
    <property type="component" value="Unassembled WGS sequence"/>
</dbReference>
<sequence>MRSDVVRPSSHAESPREAWPALPLEAWRETRDTLHMWMQIVGKIRLKLTPLVNHWWEVPFYLTSRGLTTTPIPFGERAFDATFDFIDHALIFQTSEGQTERIPLRPRSVAEFYHDVMETLRGLGIGVRIWTMPSEVQAPVRFEEDRRHASYDAASAHRFWRVLLRVDLILKEFRARFIGKASPAHFFWGGFDMAVTRFSGRRAPVSEGADPITREGYSHEVSSCGFWPGSGSLTGPAFYSYAAPEPPGCKDAPIRPAQAFYSAEFNNFLLMYDDVRSAADPRAAVLEFLQSTYEAAATLGRWDRENLERTPPR</sequence>
<proteinExistence type="predicted"/>
<evidence type="ECO:0008006" key="3">
    <source>
        <dbReference type="Google" id="ProtNLM"/>
    </source>
</evidence>
<dbReference type="AlphaFoldDB" id="A0A537JHK3"/>
<name>A0A537JHK3_9BACT</name>
<dbReference type="Pfam" id="PF19459">
    <property type="entry name" value="DUF5996"/>
    <property type="match status" value="1"/>
</dbReference>
<accession>A0A537JHK3</accession>
<dbReference type="InterPro" id="IPR046038">
    <property type="entry name" value="DUF5996"/>
</dbReference>
<evidence type="ECO:0000313" key="1">
    <source>
        <dbReference type="EMBL" id="TMI82802.1"/>
    </source>
</evidence>